<comment type="caution">
    <text evidence="3">The sequence shown here is derived from an EMBL/GenBank/DDBJ whole genome shotgun (WGS) entry which is preliminary data.</text>
</comment>
<feature type="region of interest" description="Disordered" evidence="1">
    <location>
        <begin position="701"/>
        <end position="720"/>
    </location>
</feature>
<dbReference type="Gene3D" id="3.40.50.300">
    <property type="entry name" value="P-loop containing nucleotide triphosphate hydrolases"/>
    <property type="match status" value="2"/>
</dbReference>
<evidence type="ECO:0000259" key="2">
    <source>
        <dbReference type="SMART" id="SM00974"/>
    </source>
</evidence>
<feature type="compositionally biased region" description="Basic and acidic residues" evidence="1">
    <location>
        <begin position="701"/>
        <end position="716"/>
    </location>
</feature>
<organism evidence="3 4">
    <name type="scientific">Collinsella ihumii</name>
    <dbReference type="NCBI Taxonomy" id="1720204"/>
    <lineage>
        <taxon>Bacteria</taxon>
        <taxon>Bacillati</taxon>
        <taxon>Actinomycetota</taxon>
        <taxon>Coriobacteriia</taxon>
        <taxon>Coriobacteriales</taxon>
        <taxon>Coriobacteriaceae</taxon>
        <taxon>Collinsella</taxon>
    </lineage>
</organism>
<evidence type="ECO:0000313" key="4">
    <source>
        <dbReference type="Proteomes" id="UP000746751"/>
    </source>
</evidence>
<dbReference type="AlphaFoldDB" id="A0A921LQU1"/>
<dbReference type="SUPFAM" id="SSF52540">
    <property type="entry name" value="P-loop containing nucleoside triphosphate hydrolases"/>
    <property type="match status" value="1"/>
</dbReference>
<feature type="domain" description="Bacteriophage T5 Orf172 DNA-binding" evidence="2">
    <location>
        <begin position="28"/>
        <end position="113"/>
    </location>
</feature>
<sequence>MVHLNSERFFPEKTSSRPMVYAYRDTNPNHLELLKVGYTTIGVEERVRQQFPVIQPEEHPYAIVFAEPAMRDDGTSFTDHDLHRWLDAHGFENVAGEWYRCEPADVRAAWIAARDRTENEEIRDWDFPMRPEQAEAVSRTRAYFESVNAEGSQRTPKFLWNAKMRFGKTFTTYELAKSMGMRRVLVLTFKPAVQSAWEEDLSRHVDFEGWQFVSRTGKQYRDCDARKPIVCFGSFQDYLGLDSNGNIKARHEWVRATDWDLVVFDEYHFGCWRDTAKKLFDSFKEDEEEAARRDVSVTGNEQDETWLPIVTKYFLFLSGTPFRALNSGEFIEEQIFNWTYSDEQAAKERWDESKGPNPYASLPRIVMMTYQMPDDIKRIALNTDTNEFDLNAFFSAEGTDEDAQFKFKEYVQKWLDLIRGAHLPTTVDELKTGERPALPFSDVRLLGSLSHTLWYLPSVASCHAMANLLKERQNTFYHDYTINVCAGTAAGIGLAALEPVERSMRDPLESKTITLSCGKLTTGVTVKPWTGVFMLSNVKSPESYFQTAFRVQSPWTIRREDGTVEVVKKECYVFDFALNRALSMVSDYSTQLASDPKQGPEQKVGEFIRFLPVLAYDGSRMTQVDAAAILDIAMAGTSATLLAKRWESAMLVNVDNDTLRRLLANPDAIAAIGRIEGFRNLNVQSDIETIINKSEAVKKAKKERGEELTPKEKKELSDEEKEFRSKRREIQEKLIKFATRIPIFMYLTDYREETLYDVITQLEPGLFKKVTGLLVEDFNLLVSLGVFNSGVMNDAVYKFRRYEDASLTYMHVNKHEGERVGLFDTTLSEFEYLEAARRESMVLPNGRSNPNRGSTSPEVDTQVRPSGANHATIGNSAATSTRRGDNRRESAAPERADTSTPKRDWIIDALEDESLRYVDQRPSGGYLWVIGGGEIEAAVAAINAQGANLEFNVRGSRATHGSSGWYMRGYPEHTDERSSEADQPVTEAELRMIKAGDTVFHKAFGYGEVIDVDWDNKSIDVKLGVKTRTFMFPSSFYQGLLIML</sequence>
<gene>
    <name evidence="3" type="ORF">K8U80_08040</name>
</gene>
<dbReference type="InterPro" id="IPR018306">
    <property type="entry name" value="Phage_T5_Orf172_DNA-bd"/>
</dbReference>
<dbReference type="EMBL" id="DYVF01000047">
    <property type="protein sequence ID" value="HJG31331.1"/>
    <property type="molecule type" value="Genomic_DNA"/>
</dbReference>
<feature type="compositionally biased region" description="Polar residues" evidence="1">
    <location>
        <begin position="846"/>
        <end position="859"/>
    </location>
</feature>
<proteinExistence type="predicted"/>
<dbReference type="Proteomes" id="UP000746751">
    <property type="component" value="Unassembled WGS sequence"/>
</dbReference>
<dbReference type="InterPro" id="IPR027417">
    <property type="entry name" value="P-loop_NTPase"/>
</dbReference>
<accession>A0A921LQU1</accession>
<reference evidence="3" key="1">
    <citation type="journal article" date="2021" name="PeerJ">
        <title>Extensive microbial diversity within the chicken gut microbiome revealed by metagenomics and culture.</title>
        <authorList>
            <person name="Gilroy R."/>
            <person name="Ravi A."/>
            <person name="Getino M."/>
            <person name="Pursley I."/>
            <person name="Horton D.L."/>
            <person name="Alikhan N.F."/>
            <person name="Baker D."/>
            <person name="Gharbi K."/>
            <person name="Hall N."/>
            <person name="Watson M."/>
            <person name="Adriaenssens E.M."/>
            <person name="Foster-Nyarko E."/>
            <person name="Jarju S."/>
            <person name="Secka A."/>
            <person name="Antonio M."/>
            <person name="Oren A."/>
            <person name="Chaudhuri R.R."/>
            <person name="La Ragione R."/>
            <person name="Hildebrand F."/>
            <person name="Pallen M.J."/>
        </authorList>
    </citation>
    <scope>NUCLEOTIDE SEQUENCE</scope>
    <source>
        <strain evidence="3">ChiGjej2B2-7701</strain>
    </source>
</reference>
<protein>
    <submittedName>
        <fullName evidence="3">GIY-YIG nuclease family protein</fullName>
    </submittedName>
</protein>
<feature type="region of interest" description="Disordered" evidence="1">
    <location>
        <begin position="841"/>
        <end position="900"/>
    </location>
</feature>
<feature type="compositionally biased region" description="Polar residues" evidence="1">
    <location>
        <begin position="872"/>
        <end position="881"/>
    </location>
</feature>
<evidence type="ECO:0000313" key="3">
    <source>
        <dbReference type="EMBL" id="HJG31331.1"/>
    </source>
</evidence>
<dbReference type="SMART" id="SM00974">
    <property type="entry name" value="T5orf172"/>
    <property type="match status" value="1"/>
</dbReference>
<evidence type="ECO:0000256" key="1">
    <source>
        <dbReference type="SAM" id="MobiDB-lite"/>
    </source>
</evidence>
<feature type="compositionally biased region" description="Basic and acidic residues" evidence="1">
    <location>
        <begin position="882"/>
        <end position="900"/>
    </location>
</feature>
<name>A0A921LQU1_9ACTN</name>
<reference evidence="3" key="2">
    <citation type="submission" date="2021-09" db="EMBL/GenBank/DDBJ databases">
        <authorList>
            <person name="Gilroy R."/>
        </authorList>
    </citation>
    <scope>NUCLEOTIDE SEQUENCE</scope>
    <source>
        <strain evidence="3">ChiGjej2B2-7701</strain>
    </source>
</reference>